<dbReference type="RefSeq" id="WP_044352005.1">
    <property type="nucleotide sequence ID" value="NZ_AZAC01000056.1"/>
</dbReference>
<organism evidence="3 4">
    <name type="scientific">Dethiosulfatarculus sandiegensis</name>
    <dbReference type="NCBI Taxonomy" id="1429043"/>
    <lineage>
        <taxon>Bacteria</taxon>
        <taxon>Pseudomonadati</taxon>
        <taxon>Thermodesulfobacteriota</taxon>
        <taxon>Desulfarculia</taxon>
        <taxon>Desulfarculales</taxon>
        <taxon>Desulfarculaceae</taxon>
        <taxon>Dethiosulfatarculus</taxon>
    </lineage>
</organism>
<evidence type="ECO:0000313" key="4">
    <source>
        <dbReference type="Proteomes" id="UP000032233"/>
    </source>
</evidence>
<dbReference type="EMBL" id="AZAC01000056">
    <property type="protein sequence ID" value="KIX11414.1"/>
    <property type="molecule type" value="Genomic_DNA"/>
</dbReference>
<comment type="similarity">
    <text evidence="2">Belongs to the LarC family.</text>
</comment>
<accession>A0A0D2IZG6</accession>
<dbReference type="OrthoDB" id="9765625at2"/>
<dbReference type="PANTHER" id="PTHR36566">
    <property type="entry name" value="NICKEL INSERTION PROTEIN-RELATED"/>
    <property type="match status" value="1"/>
</dbReference>
<evidence type="ECO:0000256" key="1">
    <source>
        <dbReference type="ARBA" id="ARBA00022596"/>
    </source>
</evidence>
<name>A0A0D2IZG6_9BACT</name>
<keyword evidence="4" id="KW-1185">Reference proteome</keyword>
<dbReference type="Proteomes" id="UP000032233">
    <property type="component" value="Unassembled WGS sequence"/>
</dbReference>
<dbReference type="PATRIC" id="fig|1429043.3.peg.5167"/>
<protein>
    <recommendedName>
        <fullName evidence="2">Putative nickel insertion protein</fullName>
    </recommendedName>
</protein>
<dbReference type="InterPro" id="IPR002822">
    <property type="entry name" value="Ni_insertion"/>
</dbReference>
<dbReference type="GO" id="GO:0016829">
    <property type="term" value="F:lyase activity"/>
    <property type="evidence" value="ECO:0007669"/>
    <property type="project" value="UniProtKB-UniRule"/>
</dbReference>
<evidence type="ECO:0000313" key="3">
    <source>
        <dbReference type="EMBL" id="KIX11414.1"/>
    </source>
</evidence>
<dbReference type="InParanoid" id="A0A0D2IZG6"/>
<sequence length="390" mass="42309">MSGILYIDACGGVAGDMLAGAFLDLGWPFSELEKLVQALGLEGVEVREVYLDHMGIACRRIEVIAPPEQPFRGVAQVKEILSCLPEEVKGPAERVFERMSLAEGKVHGVSPEEVHFHEVGAVDAMVDVIATCGALAWLKPDQVVCSPLPLGRGFVDCAHGRLPLPAPAVLGLLEGAPVRSWVEQEETVTPTGAALVSTLAHSFGDLPQMKIKSSGTGGGERPSRLSPNIVRVIWGEGRILPEARQVVEITCHLDDQTPEDLPMVLDRFMKAGALDASAAPLYMKKGRPGLRVMVSCSPEKAEEMAQLVLEQTTSLGVRITRTERRCVPREIVTVESPWGPARVKRTRVAGLWCMHPEADDVLRISKETGLAPFMVRQGIISALERQEQKA</sequence>
<proteinExistence type="inferred from homology"/>
<reference evidence="3 4" key="1">
    <citation type="submission" date="2013-11" db="EMBL/GenBank/DDBJ databases">
        <title>Metagenomic analysis of a methanogenic consortium involved in long chain n-alkane degradation.</title>
        <authorList>
            <person name="Davidova I.A."/>
            <person name="Callaghan A.V."/>
            <person name="Wawrik B."/>
            <person name="Pruitt S."/>
            <person name="Marks C."/>
            <person name="Duncan K.E."/>
            <person name="Suflita J.M."/>
        </authorList>
    </citation>
    <scope>NUCLEOTIDE SEQUENCE [LARGE SCALE GENOMIC DNA]</scope>
    <source>
        <strain evidence="3 4">SPR</strain>
    </source>
</reference>
<dbReference type="NCBIfam" id="TIGR00299">
    <property type="entry name" value="nickel pincer cofactor biosynthesis protein LarC"/>
    <property type="match status" value="1"/>
</dbReference>
<dbReference type="PANTHER" id="PTHR36566:SF1">
    <property type="entry name" value="PYRIDINIUM-3,5-BISTHIOCARBOXYLIC ACID MONONUCLEOTIDE NICKEL INSERTION PROTEIN"/>
    <property type="match status" value="1"/>
</dbReference>
<dbReference type="STRING" id="1429043.X474_24420"/>
<dbReference type="GO" id="GO:0016151">
    <property type="term" value="F:nickel cation binding"/>
    <property type="evidence" value="ECO:0007669"/>
    <property type="project" value="UniProtKB-UniRule"/>
</dbReference>
<gene>
    <name evidence="3" type="ORF">X474_24420</name>
</gene>
<dbReference type="Pfam" id="PF01969">
    <property type="entry name" value="Ni_insertion"/>
    <property type="match status" value="1"/>
</dbReference>
<evidence type="ECO:0000256" key="2">
    <source>
        <dbReference type="HAMAP-Rule" id="MF_01074"/>
    </source>
</evidence>
<dbReference type="AlphaFoldDB" id="A0A0D2IZG6"/>
<keyword evidence="2" id="KW-0456">Lyase</keyword>
<keyword evidence="1 2" id="KW-0533">Nickel</keyword>
<dbReference type="Gene3D" id="3.30.70.1380">
    <property type="entry name" value="Transcriptional regulatory protein pf0864 domain like"/>
    <property type="match status" value="1"/>
</dbReference>
<dbReference type="HAMAP" id="MF_01074">
    <property type="entry name" value="LarC"/>
    <property type="match status" value="1"/>
</dbReference>
<comment type="caution">
    <text evidence="3">The sequence shown here is derived from an EMBL/GenBank/DDBJ whole genome shotgun (WGS) entry which is preliminary data.</text>
</comment>